<protein>
    <recommendedName>
        <fullName evidence="6">2-haloalkanoic acid dehalogenase</fullName>
    </recommendedName>
</protein>
<dbReference type="GO" id="GO:0016787">
    <property type="term" value="F:hydrolase activity"/>
    <property type="evidence" value="ECO:0007669"/>
    <property type="project" value="UniProtKB-KW"/>
</dbReference>
<dbReference type="AlphaFoldDB" id="D2YCP7"/>
<dbReference type="InterPro" id="IPR051400">
    <property type="entry name" value="HAD-like_hydrolase"/>
</dbReference>
<evidence type="ECO:0000313" key="5">
    <source>
        <dbReference type="Proteomes" id="UP000004827"/>
    </source>
</evidence>
<dbReference type="InterPro" id="IPR036412">
    <property type="entry name" value="HAD-like_sf"/>
</dbReference>
<dbReference type="EMBL" id="ACYU01000048">
    <property type="protein sequence ID" value="EEW07455.1"/>
    <property type="molecule type" value="Genomic_DNA"/>
</dbReference>
<dbReference type="GO" id="GO:0009231">
    <property type="term" value="P:riboflavin biosynthetic process"/>
    <property type="evidence" value="ECO:0007669"/>
    <property type="project" value="TreeGrafter"/>
</dbReference>
<dbReference type="InterPro" id="IPR023214">
    <property type="entry name" value="HAD_sf"/>
</dbReference>
<name>D2YCP7_VIBMI</name>
<evidence type="ECO:0000313" key="4">
    <source>
        <dbReference type="EMBL" id="EEW07455.1"/>
    </source>
</evidence>
<keyword evidence="2" id="KW-0378">Hydrolase</keyword>
<proteinExistence type="predicted"/>
<dbReference type="SFLD" id="SFLDS00003">
    <property type="entry name" value="Haloacid_Dehalogenase"/>
    <property type="match status" value="1"/>
</dbReference>
<dbReference type="Pfam" id="PF00702">
    <property type="entry name" value="Hydrolase"/>
    <property type="match status" value="1"/>
</dbReference>
<dbReference type="SFLD" id="SFLDG01129">
    <property type="entry name" value="C1.5:_HAD__Beta-PGM__Phosphata"/>
    <property type="match status" value="1"/>
</dbReference>
<dbReference type="SUPFAM" id="SSF56784">
    <property type="entry name" value="HAD-like"/>
    <property type="match status" value="1"/>
</dbReference>
<dbReference type="Gene3D" id="3.40.50.1000">
    <property type="entry name" value="HAD superfamily/HAD-like"/>
    <property type="match status" value="1"/>
</dbReference>
<sequence length="259" mass="29180">MLFYRSLAPIQALTFDLDDTLYDNRPVIKQVEAKATEWLLTQHPVTATRPLSWWQALKRDIAKQFPDQCHDVSEWRYLQVMHGLIQLGYAQPQAEQAARDTLEEVMYWRNQVDVPAETHLVLAELAAKMPLIAITNGNVQVEKIGLSDYFQSVLRAGPDGRAKPYADLFQLAAQQLQLPAGSILHVGDHLQTDVLGARQSGFQACWFNDQGQSIRRQSKASVLPDVEIECLPQLLSIVNLVHIIGSQKSHCLGIEYGLR</sequence>
<dbReference type="NCBIfam" id="TIGR01549">
    <property type="entry name" value="HAD-SF-IA-v1"/>
    <property type="match status" value="1"/>
</dbReference>
<dbReference type="RefSeq" id="WP_000899920.1">
    <property type="nucleotide sequence ID" value="NZ_ACYU01000048.1"/>
</dbReference>
<comment type="caution">
    <text evidence="4">The sequence shown here is derived from an EMBL/GenBank/DDBJ whole genome shotgun (WGS) entry which is preliminary data.</text>
</comment>
<evidence type="ECO:0000256" key="1">
    <source>
        <dbReference type="ARBA" id="ARBA00001946"/>
    </source>
</evidence>
<dbReference type="Proteomes" id="UP000004827">
    <property type="component" value="Unassembled WGS sequence"/>
</dbReference>
<accession>D2YCP7</accession>
<comment type="cofactor">
    <cofactor evidence="1">
        <name>Mg(2+)</name>
        <dbReference type="ChEBI" id="CHEBI:18420"/>
    </cofactor>
</comment>
<dbReference type="InterPro" id="IPR006439">
    <property type="entry name" value="HAD-SF_hydro_IA"/>
</dbReference>
<organism evidence="4 5">
    <name type="scientific">Vibrio mimicus VM603</name>
    <dbReference type="NCBI Taxonomy" id="671074"/>
    <lineage>
        <taxon>Bacteria</taxon>
        <taxon>Pseudomonadati</taxon>
        <taxon>Pseudomonadota</taxon>
        <taxon>Gammaproteobacteria</taxon>
        <taxon>Vibrionales</taxon>
        <taxon>Vibrionaceae</taxon>
        <taxon>Vibrio</taxon>
    </lineage>
</organism>
<evidence type="ECO:0000256" key="2">
    <source>
        <dbReference type="ARBA" id="ARBA00022801"/>
    </source>
</evidence>
<dbReference type="Gene3D" id="1.20.120.1600">
    <property type="match status" value="1"/>
</dbReference>
<evidence type="ECO:0000256" key="3">
    <source>
        <dbReference type="ARBA" id="ARBA00022842"/>
    </source>
</evidence>
<evidence type="ECO:0008006" key="6">
    <source>
        <dbReference type="Google" id="ProtNLM"/>
    </source>
</evidence>
<dbReference type="PANTHER" id="PTHR46470:SF4">
    <property type="entry name" value="5-AMINO-6-(5-PHOSPHO-D-RIBITYLAMINO)URACIL PHOSPHATASE YIGB"/>
    <property type="match status" value="1"/>
</dbReference>
<dbReference type="PANTHER" id="PTHR46470">
    <property type="entry name" value="N-ACYLNEURAMINATE-9-PHOSPHATASE"/>
    <property type="match status" value="1"/>
</dbReference>
<gene>
    <name evidence="4" type="ORF">VMB_12940</name>
</gene>
<keyword evidence="3" id="KW-0460">Magnesium</keyword>
<reference evidence="4 5" key="1">
    <citation type="journal article" date="2009" name="BMC Evol. Biol.">
        <title>Genomic taxonomy of Vibrios.</title>
        <authorList>
            <person name="Thompson C.C."/>
            <person name="Vicente A.C."/>
            <person name="Souza R.C."/>
            <person name="Vasconcelos A.T."/>
            <person name="Vesth T."/>
            <person name="Alves N.Jr."/>
            <person name="Ussery D.W."/>
            <person name="Iida T."/>
            <person name="Thompson F.L."/>
        </authorList>
    </citation>
    <scope>NUCLEOTIDE SEQUENCE [LARGE SCALE GENOMIC DNA]</scope>
    <source>
        <strain evidence="4 5">VM603</strain>
    </source>
</reference>
<dbReference type="NCBIfam" id="NF008018">
    <property type="entry name" value="PRK10748.1"/>
    <property type="match status" value="1"/>
</dbReference>